<protein>
    <submittedName>
        <fullName evidence="2">Uncharacterized protein</fullName>
    </submittedName>
</protein>
<reference evidence="2" key="1">
    <citation type="submission" date="2023-03" db="EMBL/GenBank/DDBJ databases">
        <title>Massive genome expansion in bonnet fungi (Mycena s.s.) driven by repeated elements and novel gene families across ecological guilds.</title>
        <authorList>
            <consortium name="Lawrence Berkeley National Laboratory"/>
            <person name="Harder C.B."/>
            <person name="Miyauchi S."/>
            <person name="Viragh M."/>
            <person name="Kuo A."/>
            <person name="Thoen E."/>
            <person name="Andreopoulos B."/>
            <person name="Lu D."/>
            <person name="Skrede I."/>
            <person name="Drula E."/>
            <person name="Henrissat B."/>
            <person name="Morin E."/>
            <person name="Kohler A."/>
            <person name="Barry K."/>
            <person name="LaButti K."/>
            <person name="Morin E."/>
            <person name="Salamov A."/>
            <person name="Lipzen A."/>
            <person name="Mereny Z."/>
            <person name="Hegedus B."/>
            <person name="Baldrian P."/>
            <person name="Stursova M."/>
            <person name="Weitz H."/>
            <person name="Taylor A."/>
            <person name="Grigoriev I.V."/>
            <person name="Nagy L.G."/>
            <person name="Martin F."/>
            <person name="Kauserud H."/>
        </authorList>
    </citation>
    <scope>NUCLEOTIDE SEQUENCE</scope>
    <source>
        <strain evidence="2">CBHHK002</strain>
    </source>
</reference>
<sequence>MADSKTSGKRERRETQQKWPVTNATPSAKIDEIRTSSWILQTTSPALEGETAAQLAQPRQSSRVNLNADFKLGGGGGGGGGLNHQRPSATKSGAVAGGSMHSGHLILQVPYGVELYSAGAPFVPVWQGSRLLHADFLRIPLPFISDRLVTCILFSLSVLRSQSLVHDCVWRNSCHLATFRFRGLARIIFLAYGRMLVQRRKVAEVFRVPNVDRYIRQLKTYCTSAQGKYLRSSGFGVGGRVRGVKIYT</sequence>
<gene>
    <name evidence="2" type="ORF">DFH08DRAFT_931978</name>
</gene>
<evidence type="ECO:0000256" key="1">
    <source>
        <dbReference type="SAM" id="MobiDB-lite"/>
    </source>
</evidence>
<proteinExistence type="predicted"/>
<dbReference type="Proteomes" id="UP001218218">
    <property type="component" value="Unassembled WGS sequence"/>
</dbReference>
<keyword evidence="3" id="KW-1185">Reference proteome</keyword>
<feature type="compositionally biased region" description="Basic and acidic residues" evidence="1">
    <location>
        <begin position="1"/>
        <end position="16"/>
    </location>
</feature>
<name>A0AAD7AI96_9AGAR</name>
<feature type="compositionally biased region" description="Polar residues" evidence="1">
    <location>
        <begin position="17"/>
        <end position="26"/>
    </location>
</feature>
<comment type="caution">
    <text evidence="2">The sequence shown here is derived from an EMBL/GenBank/DDBJ whole genome shotgun (WGS) entry which is preliminary data.</text>
</comment>
<evidence type="ECO:0000313" key="3">
    <source>
        <dbReference type="Proteomes" id="UP001218218"/>
    </source>
</evidence>
<evidence type="ECO:0000313" key="2">
    <source>
        <dbReference type="EMBL" id="KAJ7359500.1"/>
    </source>
</evidence>
<accession>A0AAD7AI96</accession>
<organism evidence="2 3">
    <name type="scientific">Mycena albidolilacea</name>
    <dbReference type="NCBI Taxonomy" id="1033008"/>
    <lineage>
        <taxon>Eukaryota</taxon>
        <taxon>Fungi</taxon>
        <taxon>Dikarya</taxon>
        <taxon>Basidiomycota</taxon>
        <taxon>Agaricomycotina</taxon>
        <taxon>Agaricomycetes</taxon>
        <taxon>Agaricomycetidae</taxon>
        <taxon>Agaricales</taxon>
        <taxon>Marasmiineae</taxon>
        <taxon>Mycenaceae</taxon>
        <taxon>Mycena</taxon>
    </lineage>
</organism>
<dbReference type="AlphaFoldDB" id="A0AAD7AI96"/>
<dbReference type="EMBL" id="JARIHO010000006">
    <property type="protein sequence ID" value="KAJ7359500.1"/>
    <property type="molecule type" value="Genomic_DNA"/>
</dbReference>
<feature type="region of interest" description="Disordered" evidence="1">
    <location>
        <begin position="1"/>
        <end position="27"/>
    </location>
</feature>
<feature type="region of interest" description="Disordered" evidence="1">
    <location>
        <begin position="75"/>
        <end position="94"/>
    </location>
</feature>